<keyword evidence="3" id="KW-1133">Transmembrane helix</keyword>
<gene>
    <name evidence="5" type="ORF">QE152_g37707</name>
</gene>
<dbReference type="InterPro" id="IPR036055">
    <property type="entry name" value="LDL_receptor-like_sf"/>
</dbReference>
<evidence type="ECO:0000313" key="6">
    <source>
        <dbReference type="Proteomes" id="UP001458880"/>
    </source>
</evidence>
<dbReference type="Proteomes" id="UP001458880">
    <property type="component" value="Unassembled WGS sequence"/>
</dbReference>
<name>A0AAW1I9P1_POPJA</name>
<dbReference type="InterPro" id="IPR023415">
    <property type="entry name" value="LDLR_class-A_CS"/>
</dbReference>
<keyword evidence="3" id="KW-0472">Membrane</keyword>
<dbReference type="AlphaFoldDB" id="A0AAW1I9P1"/>
<dbReference type="SUPFAM" id="SSF57424">
    <property type="entry name" value="LDL receptor-like module"/>
    <property type="match status" value="1"/>
</dbReference>
<dbReference type="PROSITE" id="PS50068">
    <property type="entry name" value="LDLRA_2"/>
    <property type="match status" value="1"/>
</dbReference>
<feature type="transmembrane region" description="Helical" evidence="3">
    <location>
        <begin position="361"/>
        <end position="385"/>
    </location>
</feature>
<feature type="domain" description="PiggyBac transposable element-derived protein" evidence="4">
    <location>
        <begin position="7"/>
        <end position="263"/>
    </location>
</feature>
<evidence type="ECO:0000313" key="5">
    <source>
        <dbReference type="EMBL" id="KAK9685749.1"/>
    </source>
</evidence>
<dbReference type="InterPro" id="IPR002172">
    <property type="entry name" value="LDrepeatLR_classA_rpt"/>
</dbReference>
<evidence type="ECO:0000256" key="3">
    <source>
        <dbReference type="SAM" id="Phobius"/>
    </source>
</evidence>
<dbReference type="InterPro" id="IPR029526">
    <property type="entry name" value="PGBD"/>
</dbReference>
<dbReference type="Gene3D" id="4.10.400.10">
    <property type="entry name" value="Low-density Lipoprotein Receptor"/>
    <property type="match status" value="1"/>
</dbReference>
<dbReference type="CDD" id="cd00112">
    <property type="entry name" value="LDLa"/>
    <property type="match status" value="1"/>
</dbReference>
<keyword evidence="1" id="KW-1015">Disulfide bond</keyword>
<evidence type="ECO:0000256" key="1">
    <source>
        <dbReference type="ARBA" id="ARBA00023157"/>
    </source>
</evidence>
<dbReference type="Pfam" id="PF13843">
    <property type="entry name" value="DDE_Tnp_1_7"/>
    <property type="match status" value="1"/>
</dbReference>
<keyword evidence="5" id="KW-0675">Receptor</keyword>
<keyword evidence="5" id="KW-0449">Lipoprotein</keyword>
<keyword evidence="6" id="KW-1185">Reference proteome</keyword>
<dbReference type="Pfam" id="PF00057">
    <property type="entry name" value="Ldl_recept_a"/>
    <property type="match status" value="1"/>
</dbReference>
<dbReference type="EMBL" id="JASPKY010000753">
    <property type="protein sequence ID" value="KAK9685749.1"/>
    <property type="molecule type" value="Genomic_DNA"/>
</dbReference>
<dbReference type="PROSITE" id="PS01209">
    <property type="entry name" value="LDLRA_1"/>
    <property type="match status" value="1"/>
</dbReference>
<accession>A0AAW1I9P1</accession>
<evidence type="ECO:0000259" key="4">
    <source>
        <dbReference type="Pfam" id="PF13843"/>
    </source>
</evidence>
<reference evidence="5 6" key="1">
    <citation type="journal article" date="2024" name="BMC Genomics">
        <title>De novo assembly and annotation of Popillia japonica's genome with initial clues to its potential as an invasive pest.</title>
        <authorList>
            <person name="Cucini C."/>
            <person name="Boschi S."/>
            <person name="Funari R."/>
            <person name="Cardaioli E."/>
            <person name="Iannotti N."/>
            <person name="Marturano G."/>
            <person name="Paoli F."/>
            <person name="Bruttini M."/>
            <person name="Carapelli A."/>
            <person name="Frati F."/>
            <person name="Nardi F."/>
        </authorList>
    </citation>
    <scope>NUCLEOTIDE SEQUENCE [LARGE SCALE GENOMIC DNA]</scope>
    <source>
        <strain evidence="5">DMR45628</strain>
    </source>
</reference>
<organism evidence="5 6">
    <name type="scientific">Popillia japonica</name>
    <name type="common">Japanese beetle</name>
    <dbReference type="NCBI Taxonomy" id="7064"/>
    <lineage>
        <taxon>Eukaryota</taxon>
        <taxon>Metazoa</taxon>
        <taxon>Ecdysozoa</taxon>
        <taxon>Arthropoda</taxon>
        <taxon>Hexapoda</taxon>
        <taxon>Insecta</taxon>
        <taxon>Pterygota</taxon>
        <taxon>Neoptera</taxon>
        <taxon>Endopterygota</taxon>
        <taxon>Coleoptera</taxon>
        <taxon>Polyphaga</taxon>
        <taxon>Scarabaeiformia</taxon>
        <taxon>Scarabaeidae</taxon>
        <taxon>Rutelinae</taxon>
        <taxon>Popillia</taxon>
    </lineage>
</organism>
<sequence>MEERQIEVFKKFFTENIIFIIVTETNRYGREAVNKWNAANINKKPRAWKDLSENELYAFIGILLAAGVSHNNMQKAQVLWRSDSLPILRAAMSFHRFKSLVRYIRFDDGRTRSHRLCEDKGKGAPVRDVWNFFNENLAKNYRPHESITIDEQLFPYRGKTKFTQYIPSKPAKYGIKVWWACDSKSKYPLQGKLYTGRQAGEEREVNQGENVMLQLAKPYANSGRTIVADNFFTSLEGVKRLSELGLAFVAQIIKPSGQFDLSCRNTQQKLGPMYTRTNYVTLKYVTDGWGLDSNGFKLVITAVKDPKHACTEFRCTMMEFCIATDLVCDGINHCADGSDETSSNLCHNNDSGTILGLEMTWFVVLVVSILLILLVCIVAVSICLCRRGINNSRTSNSVPQQNYSLQQMYGSNGAMMPQKQQSQHSGSTTTLTVQGNWRHPAGPLGFRLSTPARARLYCQAK</sequence>
<dbReference type="SMART" id="SM00192">
    <property type="entry name" value="LDLa"/>
    <property type="match status" value="1"/>
</dbReference>
<protein>
    <submittedName>
        <fullName evidence="5">Low-density lipoprotein receptor domain class A</fullName>
    </submittedName>
</protein>
<proteinExistence type="predicted"/>
<dbReference type="PANTHER" id="PTHR46599">
    <property type="entry name" value="PIGGYBAC TRANSPOSABLE ELEMENT-DERIVED PROTEIN 4"/>
    <property type="match status" value="1"/>
</dbReference>
<comment type="caution">
    <text evidence="5">The sequence shown here is derived from an EMBL/GenBank/DDBJ whole genome shotgun (WGS) entry which is preliminary data.</text>
</comment>
<dbReference type="PANTHER" id="PTHR46599:SF6">
    <property type="entry name" value="DUAL SPECIFICITY PHOSPHATASE 26"/>
    <property type="match status" value="1"/>
</dbReference>
<evidence type="ECO:0000256" key="2">
    <source>
        <dbReference type="PROSITE-ProRule" id="PRU00124"/>
    </source>
</evidence>
<comment type="caution">
    <text evidence="2">Lacks conserved residue(s) required for the propagation of feature annotation.</text>
</comment>
<keyword evidence="3" id="KW-0812">Transmembrane</keyword>